<dbReference type="InterPro" id="IPR015856">
    <property type="entry name" value="ABC_transpr_CbiO/EcfA_su"/>
</dbReference>
<dbReference type="CDD" id="cd03225">
    <property type="entry name" value="ABC_cobalt_CbiO_domain1"/>
    <property type="match status" value="1"/>
</dbReference>
<dbReference type="InterPro" id="IPR003439">
    <property type="entry name" value="ABC_transporter-like_ATP-bd"/>
</dbReference>
<reference evidence="7" key="1">
    <citation type="journal article" date="2019" name="Int. J. Syst. Evol. Microbiol.">
        <title>The Global Catalogue of Microorganisms (GCM) 10K type strain sequencing project: providing services to taxonomists for standard genome sequencing and annotation.</title>
        <authorList>
            <consortium name="The Broad Institute Genomics Platform"/>
            <consortium name="The Broad Institute Genome Sequencing Center for Infectious Disease"/>
            <person name="Wu L."/>
            <person name="Ma J."/>
        </authorList>
    </citation>
    <scope>NUCLEOTIDE SEQUENCE [LARGE SCALE GENOMIC DNA]</scope>
    <source>
        <strain evidence="7">CECT 8472</strain>
    </source>
</reference>
<dbReference type="SMART" id="SM00382">
    <property type="entry name" value="AAA"/>
    <property type="match status" value="1"/>
</dbReference>
<gene>
    <name evidence="6" type="ORF">ACFOW6_04605</name>
</gene>
<evidence type="ECO:0000256" key="3">
    <source>
        <dbReference type="ARBA" id="ARBA00022741"/>
    </source>
</evidence>
<protein>
    <submittedName>
        <fullName evidence="6">Energy-coupling factor ABC transporter ATP-binding protein</fullName>
    </submittedName>
</protein>
<dbReference type="GO" id="GO:0005524">
    <property type="term" value="F:ATP binding"/>
    <property type="evidence" value="ECO:0007669"/>
    <property type="project" value="UniProtKB-KW"/>
</dbReference>
<feature type="domain" description="ABC transporter" evidence="5">
    <location>
        <begin position="7"/>
        <end position="233"/>
    </location>
</feature>
<keyword evidence="7" id="KW-1185">Reference proteome</keyword>
<dbReference type="InterPro" id="IPR050095">
    <property type="entry name" value="ECF_ABC_transporter_ATP-bd"/>
</dbReference>
<accession>A0ABV8UJI3</accession>
<name>A0ABV8UJI3_9PROT</name>
<dbReference type="InterPro" id="IPR003593">
    <property type="entry name" value="AAA+_ATPase"/>
</dbReference>
<evidence type="ECO:0000256" key="4">
    <source>
        <dbReference type="ARBA" id="ARBA00022840"/>
    </source>
</evidence>
<dbReference type="PANTHER" id="PTHR43553">
    <property type="entry name" value="HEAVY METAL TRANSPORTER"/>
    <property type="match status" value="1"/>
</dbReference>
<dbReference type="EMBL" id="JBHSCW010000002">
    <property type="protein sequence ID" value="MFC4350821.1"/>
    <property type="molecule type" value="Genomic_DNA"/>
</dbReference>
<comment type="caution">
    <text evidence="6">The sequence shown here is derived from an EMBL/GenBank/DDBJ whole genome shotgun (WGS) entry which is preliminary data.</text>
</comment>
<dbReference type="SUPFAM" id="SSF52540">
    <property type="entry name" value="P-loop containing nucleoside triphosphate hydrolases"/>
    <property type="match status" value="1"/>
</dbReference>
<proteinExistence type="inferred from homology"/>
<dbReference type="PANTHER" id="PTHR43553:SF24">
    <property type="entry name" value="ENERGY-COUPLING FACTOR TRANSPORTER ATP-BINDING PROTEIN ECFA1"/>
    <property type="match status" value="1"/>
</dbReference>
<dbReference type="PROSITE" id="PS50893">
    <property type="entry name" value="ABC_TRANSPORTER_2"/>
    <property type="match status" value="1"/>
</dbReference>
<evidence type="ECO:0000313" key="6">
    <source>
        <dbReference type="EMBL" id="MFC4350821.1"/>
    </source>
</evidence>
<comment type="similarity">
    <text evidence="1">Belongs to the ABC transporter superfamily.</text>
</comment>
<keyword evidence="4 6" id="KW-0067">ATP-binding</keyword>
<keyword evidence="2" id="KW-0813">Transport</keyword>
<evidence type="ECO:0000259" key="5">
    <source>
        <dbReference type="PROSITE" id="PS50893"/>
    </source>
</evidence>
<dbReference type="RefSeq" id="WP_382421160.1">
    <property type="nucleotide sequence ID" value="NZ_JBHSCW010000002.1"/>
</dbReference>
<dbReference type="Proteomes" id="UP001595799">
    <property type="component" value="Unassembled WGS sequence"/>
</dbReference>
<evidence type="ECO:0000256" key="1">
    <source>
        <dbReference type="ARBA" id="ARBA00005417"/>
    </source>
</evidence>
<dbReference type="Gene3D" id="3.40.50.300">
    <property type="entry name" value="P-loop containing nucleotide triphosphate hydrolases"/>
    <property type="match status" value="1"/>
</dbReference>
<evidence type="ECO:0000313" key="7">
    <source>
        <dbReference type="Proteomes" id="UP001595799"/>
    </source>
</evidence>
<organism evidence="6 7">
    <name type="scientific">Fodinicurvata halophila</name>
    <dbReference type="NCBI Taxonomy" id="1419723"/>
    <lineage>
        <taxon>Bacteria</taxon>
        <taxon>Pseudomonadati</taxon>
        <taxon>Pseudomonadota</taxon>
        <taxon>Alphaproteobacteria</taxon>
        <taxon>Rhodospirillales</taxon>
        <taxon>Rhodovibrionaceae</taxon>
        <taxon>Fodinicurvata</taxon>
    </lineage>
</organism>
<dbReference type="InterPro" id="IPR027417">
    <property type="entry name" value="P-loop_NTPase"/>
</dbReference>
<sequence length="238" mass="26458">MTADNAIELEGVSVLREGRTILGDIDLTIPQSRVALIGRNGSGKSTLGRVMKGLIRPDVGRVRVHGLDPAQRSFEALSVAGFLFQNSDHQILCPSVLEEIGFGLRENGWSRQEAEAHSLELMARHGIEAWRDRAVASLSEGQRRLVCLLAVLVMAPRVLILDEPFTGLDIPTRLRLVAFIRELPQQVVMISHEPESLKDFERVLWLEEGRLQADGRPTEVMPEFLAVMHRGSEVAASW</sequence>
<dbReference type="Pfam" id="PF00005">
    <property type="entry name" value="ABC_tran"/>
    <property type="match status" value="1"/>
</dbReference>
<keyword evidence="3" id="KW-0547">Nucleotide-binding</keyword>
<evidence type="ECO:0000256" key="2">
    <source>
        <dbReference type="ARBA" id="ARBA00022448"/>
    </source>
</evidence>